<evidence type="ECO:0000313" key="2">
    <source>
        <dbReference type="Proteomes" id="UP000023152"/>
    </source>
</evidence>
<sequence length="96" mass="11472">MSQLEQLSKEFTNIEKELIFKTWNCCKEKFDETIKVLQFITENKTSSDQQLLLMELLERFGNRIEEINDFGDMEKFKSNLLGCIDKIKRLSHSEYQ</sequence>
<name>X6M4Q9_RETFI</name>
<comment type="caution">
    <text evidence="1">The sequence shown here is derived from an EMBL/GenBank/DDBJ whole genome shotgun (WGS) entry which is preliminary data.</text>
</comment>
<evidence type="ECO:0000313" key="1">
    <source>
        <dbReference type="EMBL" id="ETO08636.1"/>
    </source>
</evidence>
<proteinExistence type="predicted"/>
<protein>
    <submittedName>
        <fullName evidence="1">Uncharacterized protein</fullName>
    </submittedName>
</protein>
<keyword evidence="2" id="KW-1185">Reference proteome</keyword>
<dbReference type="AlphaFoldDB" id="X6M4Q9"/>
<reference evidence="1 2" key="1">
    <citation type="journal article" date="2013" name="Curr. Biol.">
        <title>The Genome of the Foraminiferan Reticulomyxa filosa.</title>
        <authorList>
            <person name="Glockner G."/>
            <person name="Hulsmann N."/>
            <person name="Schleicher M."/>
            <person name="Noegel A.A."/>
            <person name="Eichinger L."/>
            <person name="Gallinger C."/>
            <person name="Pawlowski J."/>
            <person name="Sierra R."/>
            <person name="Euteneuer U."/>
            <person name="Pillet L."/>
            <person name="Moustafa A."/>
            <person name="Platzer M."/>
            <person name="Groth M."/>
            <person name="Szafranski K."/>
            <person name="Schliwa M."/>
        </authorList>
    </citation>
    <scope>NUCLEOTIDE SEQUENCE [LARGE SCALE GENOMIC DNA]</scope>
</reference>
<organism evidence="1 2">
    <name type="scientific">Reticulomyxa filosa</name>
    <dbReference type="NCBI Taxonomy" id="46433"/>
    <lineage>
        <taxon>Eukaryota</taxon>
        <taxon>Sar</taxon>
        <taxon>Rhizaria</taxon>
        <taxon>Retaria</taxon>
        <taxon>Foraminifera</taxon>
        <taxon>Monothalamids</taxon>
        <taxon>Reticulomyxidae</taxon>
        <taxon>Reticulomyxa</taxon>
    </lineage>
</organism>
<dbReference type="Proteomes" id="UP000023152">
    <property type="component" value="Unassembled WGS sequence"/>
</dbReference>
<gene>
    <name evidence="1" type="ORF">RFI_28751</name>
</gene>
<dbReference type="EMBL" id="ASPP01024849">
    <property type="protein sequence ID" value="ETO08636.1"/>
    <property type="molecule type" value="Genomic_DNA"/>
</dbReference>
<accession>X6M4Q9</accession>